<dbReference type="EMBL" id="PNYC01000009">
    <property type="protein sequence ID" value="PMS35784.1"/>
    <property type="molecule type" value="Genomic_DNA"/>
</dbReference>
<dbReference type="SMART" id="SM01118">
    <property type="entry name" value="CYTH"/>
    <property type="match status" value="1"/>
</dbReference>
<sequence>MARNVEIKARIESVADLARRVAPMATEKPAVINQDDTFFHCANGRLKLRQFDDGTGQLIFYKRPDQRGPKESFYVLSATSSPDSLREALALAYGVIGRVTKQRLLYRVGRTRVHLDKVEGLGEFMELEVVLGEGESTDDGNREAASLMEQLEIEDSQLIDGAYLDLLKQITG</sequence>
<dbReference type="InterPro" id="IPR008173">
    <property type="entry name" value="Adenylyl_cyclase_CyaB"/>
</dbReference>
<dbReference type="InterPro" id="IPR033469">
    <property type="entry name" value="CYTH-like_dom_sf"/>
</dbReference>
<dbReference type="Proteomes" id="UP000235777">
    <property type="component" value="Unassembled WGS sequence"/>
</dbReference>
<evidence type="ECO:0000259" key="1">
    <source>
        <dbReference type="PROSITE" id="PS51707"/>
    </source>
</evidence>
<dbReference type="InterPro" id="IPR023577">
    <property type="entry name" value="CYTH_domain"/>
</dbReference>
<dbReference type="AlphaFoldDB" id="A0A2N7X2E1"/>
<dbReference type="CDD" id="cd07890">
    <property type="entry name" value="CYTH-like_AC_IV-like"/>
    <property type="match status" value="1"/>
</dbReference>
<dbReference type="PANTHER" id="PTHR21028">
    <property type="entry name" value="SI:CH211-156B7.4"/>
    <property type="match status" value="1"/>
</dbReference>
<evidence type="ECO:0000313" key="2">
    <source>
        <dbReference type="EMBL" id="PMS35784.1"/>
    </source>
</evidence>
<dbReference type="Pfam" id="PF01928">
    <property type="entry name" value="CYTH"/>
    <property type="match status" value="1"/>
</dbReference>
<dbReference type="STRING" id="863227.GCA_000373005_05402"/>
<reference evidence="2 3" key="1">
    <citation type="submission" date="2018-01" db="EMBL/GenBank/DDBJ databases">
        <title>Whole genome analyses suggest that Burkholderia sensu lato contains two further novel genera in the rhizoxinica-symbiotica group Mycetohabitans gen. nov., and Trinickia gen. nov.: implications for the evolution of diazotrophy and nodulation in the Burkholderiaceae.</title>
        <authorList>
            <person name="Estrada-de los Santos P."/>
            <person name="Palmer M."/>
            <person name="Chavez-Ramirez B."/>
            <person name="Beukes C."/>
            <person name="Steenkamp E.T."/>
            <person name="Hirsch A.M."/>
            <person name="Manyaka P."/>
            <person name="Maluk M."/>
            <person name="Lafos M."/>
            <person name="Crook M."/>
            <person name="Gross E."/>
            <person name="Simon M.F."/>
            <person name="Bueno dos Reis Junior F."/>
            <person name="Poole P.S."/>
            <person name="Venter S.N."/>
            <person name="James E.K."/>
        </authorList>
    </citation>
    <scope>NUCLEOTIDE SEQUENCE [LARGE SCALE GENOMIC DNA]</scope>
    <source>
        <strain evidence="2 3">JPY 581</strain>
    </source>
</reference>
<dbReference type="PANTHER" id="PTHR21028:SF2">
    <property type="entry name" value="CYTH DOMAIN-CONTAINING PROTEIN"/>
    <property type="match status" value="1"/>
</dbReference>
<dbReference type="RefSeq" id="WP_026230286.1">
    <property type="nucleotide sequence ID" value="NZ_KB890218.1"/>
</dbReference>
<organism evidence="2 3">
    <name type="scientific">Trinickia symbiotica</name>
    <dbReference type="NCBI Taxonomy" id="863227"/>
    <lineage>
        <taxon>Bacteria</taxon>
        <taxon>Pseudomonadati</taxon>
        <taxon>Pseudomonadota</taxon>
        <taxon>Betaproteobacteria</taxon>
        <taxon>Burkholderiales</taxon>
        <taxon>Burkholderiaceae</taxon>
        <taxon>Trinickia</taxon>
    </lineage>
</organism>
<keyword evidence="3" id="KW-1185">Reference proteome</keyword>
<dbReference type="Gene3D" id="2.40.320.10">
    <property type="entry name" value="Hypothetical Protein Pfu-838710-001"/>
    <property type="match status" value="1"/>
</dbReference>
<evidence type="ECO:0000313" key="3">
    <source>
        <dbReference type="Proteomes" id="UP000235777"/>
    </source>
</evidence>
<comment type="caution">
    <text evidence="2">The sequence shown here is derived from an EMBL/GenBank/DDBJ whole genome shotgun (WGS) entry which is preliminary data.</text>
</comment>
<gene>
    <name evidence="2" type="ORF">C0Z20_15705</name>
</gene>
<accession>A0A2N7X2E1</accession>
<dbReference type="OrthoDB" id="271656at2"/>
<dbReference type="PROSITE" id="PS51707">
    <property type="entry name" value="CYTH"/>
    <property type="match status" value="1"/>
</dbReference>
<protein>
    <submittedName>
        <fullName evidence="2">CYTH domain-containing protein</fullName>
    </submittedName>
</protein>
<name>A0A2N7X2E1_9BURK</name>
<feature type="domain" description="CYTH" evidence="1">
    <location>
        <begin position="2"/>
        <end position="169"/>
    </location>
</feature>
<dbReference type="SUPFAM" id="SSF55154">
    <property type="entry name" value="CYTH-like phosphatases"/>
    <property type="match status" value="1"/>
</dbReference>
<proteinExistence type="predicted"/>